<comment type="caution">
    <text evidence="3">The sequence shown here is derived from an EMBL/GenBank/DDBJ whole genome shotgun (WGS) entry which is preliminary data.</text>
</comment>
<evidence type="ECO:0000256" key="2">
    <source>
        <dbReference type="SAM" id="Phobius"/>
    </source>
</evidence>
<gene>
    <name evidence="3" type="ORF">LVIROSA_LOCUS9656</name>
</gene>
<organism evidence="3 4">
    <name type="scientific">Lactuca virosa</name>
    <dbReference type="NCBI Taxonomy" id="75947"/>
    <lineage>
        <taxon>Eukaryota</taxon>
        <taxon>Viridiplantae</taxon>
        <taxon>Streptophyta</taxon>
        <taxon>Embryophyta</taxon>
        <taxon>Tracheophyta</taxon>
        <taxon>Spermatophyta</taxon>
        <taxon>Magnoliopsida</taxon>
        <taxon>eudicotyledons</taxon>
        <taxon>Gunneridae</taxon>
        <taxon>Pentapetalae</taxon>
        <taxon>asterids</taxon>
        <taxon>campanulids</taxon>
        <taxon>Asterales</taxon>
        <taxon>Asteraceae</taxon>
        <taxon>Cichorioideae</taxon>
        <taxon>Cichorieae</taxon>
        <taxon>Lactucinae</taxon>
        <taxon>Lactuca</taxon>
    </lineage>
</organism>
<feature type="transmembrane region" description="Helical" evidence="2">
    <location>
        <begin position="121"/>
        <end position="147"/>
    </location>
</feature>
<feature type="transmembrane region" description="Helical" evidence="2">
    <location>
        <begin position="89"/>
        <end position="109"/>
    </location>
</feature>
<dbReference type="PANTHER" id="PTHR35307">
    <property type="entry name" value="PROTEIN, PUTATIVE-RELATED"/>
    <property type="match status" value="1"/>
</dbReference>
<name>A0AAU9M5F0_9ASTR</name>
<dbReference type="Proteomes" id="UP001157418">
    <property type="component" value="Unassembled WGS sequence"/>
</dbReference>
<keyword evidence="2" id="KW-0472">Membrane</keyword>
<keyword evidence="4" id="KW-1185">Reference proteome</keyword>
<dbReference type="EMBL" id="CAKMRJ010001112">
    <property type="protein sequence ID" value="CAH1422316.1"/>
    <property type="molecule type" value="Genomic_DNA"/>
</dbReference>
<keyword evidence="1" id="KW-0175">Coiled coil</keyword>
<accession>A0AAU9M5F0</accession>
<reference evidence="3 4" key="1">
    <citation type="submission" date="2022-01" db="EMBL/GenBank/DDBJ databases">
        <authorList>
            <person name="Xiong W."/>
            <person name="Schranz E."/>
        </authorList>
    </citation>
    <scope>NUCLEOTIDE SEQUENCE [LARGE SCALE GENOMIC DNA]</scope>
</reference>
<evidence type="ECO:0000256" key="1">
    <source>
        <dbReference type="SAM" id="Coils"/>
    </source>
</evidence>
<evidence type="ECO:0000313" key="4">
    <source>
        <dbReference type="Proteomes" id="UP001157418"/>
    </source>
</evidence>
<keyword evidence="2" id="KW-0812">Transmembrane</keyword>
<sequence>MVFIATLYMGMLLTLLIIYACSSLAILKSKQIPESKYQVAHQKALKNDDLQQPGILTIEKLKQHESNYSIMTRTGNPRFMIASSATTSAYREICALSTAFHILIMFFSIGSLRASKSDYKWSLSVILITQFIRIILGAIAPISRCFASLSVKMSLKWIVNHVKVSKVESYWTQKIPEDSRGRLQDDNSNSNFFVICVVYNLHCGKWLKAMFRASSINLVQNTEQLGNDKDLSRYVLQLQDDMEFAERTLKQISKSVNRLIQNAEKQQPKNLMKLLTESTGFEGVEKFDIHHVQPLLSEEYLHC</sequence>
<keyword evidence="2" id="KW-1133">Transmembrane helix</keyword>
<dbReference type="AlphaFoldDB" id="A0AAU9M5F0"/>
<proteinExistence type="predicted"/>
<feature type="coiled-coil region" evidence="1">
    <location>
        <begin position="235"/>
        <end position="262"/>
    </location>
</feature>
<protein>
    <submittedName>
        <fullName evidence="3">Uncharacterized protein</fullName>
    </submittedName>
</protein>
<feature type="transmembrane region" description="Helical" evidence="2">
    <location>
        <begin position="6"/>
        <end position="27"/>
    </location>
</feature>
<evidence type="ECO:0000313" key="3">
    <source>
        <dbReference type="EMBL" id="CAH1422316.1"/>
    </source>
</evidence>
<dbReference type="PANTHER" id="PTHR35307:SF6">
    <property type="entry name" value="TRANSMEMBRANE PROTEIN"/>
    <property type="match status" value="1"/>
</dbReference>